<accession>A0AAD6NFL6</accession>
<dbReference type="EMBL" id="JAQGDS010000013">
    <property type="protein sequence ID" value="KAJ6256314.1"/>
    <property type="molecule type" value="Genomic_DNA"/>
</dbReference>
<organism evidence="1 2">
    <name type="scientific">Drechslerella dactyloides</name>
    <name type="common">Nematode-trapping fungus</name>
    <name type="synonym">Arthrobotrys dactyloides</name>
    <dbReference type="NCBI Taxonomy" id="74499"/>
    <lineage>
        <taxon>Eukaryota</taxon>
        <taxon>Fungi</taxon>
        <taxon>Dikarya</taxon>
        <taxon>Ascomycota</taxon>
        <taxon>Pezizomycotina</taxon>
        <taxon>Orbiliomycetes</taxon>
        <taxon>Orbiliales</taxon>
        <taxon>Orbiliaceae</taxon>
        <taxon>Drechslerella</taxon>
    </lineage>
</organism>
<gene>
    <name evidence="1" type="ORF">Dda_8812</name>
</gene>
<name>A0AAD6NFL6_DREDA</name>
<evidence type="ECO:0008006" key="3">
    <source>
        <dbReference type="Google" id="ProtNLM"/>
    </source>
</evidence>
<dbReference type="AlphaFoldDB" id="A0AAD6NFL6"/>
<proteinExistence type="predicted"/>
<dbReference type="InterPro" id="IPR014752">
    <property type="entry name" value="Arrestin-like_C"/>
</dbReference>
<dbReference type="Gene3D" id="2.60.40.640">
    <property type="match status" value="1"/>
</dbReference>
<evidence type="ECO:0000313" key="2">
    <source>
        <dbReference type="Proteomes" id="UP001221413"/>
    </source>
</evidence>
<comment type="caution">
    <text evidence="1">The sequence shown here is derived from an EMBL/GenBank/DDBJ whole genome shotgun (WGS) entry which is preliminary data.</text>
</comment>
<dbReference type="Proteomes" id="UP001221413">
    <property type="component" value="Unassembled WGS sequence"/>
</dbReference>
<reference evidence="1" key="1">
    <citation type="submission" date="2023-01" db="EMBL/GenBank/DDBJ databases">
        <title>The chitinases involved in constricting ring structure development in the nematode-trapping fungus Drechslerella dactyloides.</title>
        <authorList>
            <person name="Wang R."/>
            <person name="Zhang L."/>
            <person name="Tang P."/>
            <person name="Li S."/>
            <person name="Liang L."/>
        </authorList>
    </citation>
    <scope>NUCLEOTIDE SEQUENCE</scope>
    <source>
        <strain evidence="1">YMF1.00031</strain>
    </source>
</reference>
<protein>
    <recommendedName>
        <fullName evidence="3">Arrestin-like N-terminal domain-containing protein</fullName>
    </recommendedName>
</protein>
<keyword evidence="2" id="KW-1185">Reference proteome</keyword>
<evidence type="ECO:0000313" key="1">
    <source>
        <dbReference type="EMBL" id="KAJ6256314.1"/>
    </source>
</evidence>
<sequence length="492" mass="54256">MPRAGPKTHPAVAVTLDEPDAIFLPGSTVSGTITVSHGYHKLQVRLFGRSKVLIIQSHGEGKDYYRGRASLFDTTSFLDGPPVSQADGTDVWRFAVQIPTHAVSAPMSPGKNDSWKVHEKFLDNIETDVSSHALPGIFYHCGNNHARGQRGECYIEYVLEVSLCEEAVDLSPKKKKGKQVAPPTTVVPLVVRARSTETPIEYAAHIAETHESTRIRTLRLLPQFATENISLKRSIRSVLQPSSVPTYLFDVRVAAPSTVQLDNPSHIPFRLSVVPRTSSGNNSVGSIFDGGNASTLPDVKITAFSLALKMTVMMRARWLKLFSWDKDALCTQSHDYMVAPELPVHMVGYVIPREGESISMDETNGAAGEQNLDLGRLLDLRVSRTHSTYHPPSLASTPTRTDFKTHRPLWPSFKSYNIYLLYQWKYKMTVLCAGGTQAVEGKSPVTLIAQSESQEQDITVDKQGVRKRWREKTHGAEGIGEIAAIVGESVGE</sequence>